<comment type="caution">
    <text evidence="1">The sequence shown here is derived from an EMBL/GenBank/DDBJ whole genome shotgun (WGS) entry which is preliminary data.</text>
</comment>
<keyword evidence="2" id="KW-1185">Reference proteome</keyword>
<sequence length="413" mass="46114">MQPLPKTEENVAFKIEGGLQDLQNPCVAAGRDCGGYDDVPKPWIFEYETDRTSNSSEKENFTEGSQSPVTNLGISVFDGMFSSPYTTRASKFAVQHWLQLTNPDNCSVANALQITLGSYVPQAAWHLGAVRHCLLSAASAAAALEARSSNMGHRMESSLSKQSIIHMHLAIRAILKETQMSIELALSAMMMFVICAWLGRWEDCKRNLYFCSKLSHELRAEGVHVIDDLLAAVDTMVEVMRLLPPFPTTKAARMSYACRALTSARLWIDRVAPVLGQTPRSDLMHHLLQAYRTRIIWIECQWRSPGQNKIKINPMRVEDTAFAPGALHMQTWTEKNEDFADFDLRLFAAQLSMALKLTLIYGAAGDARRLREAAFACHGKLQGFYCTLDSENPPPTTLRRSPDLATMLDTLGR</sequence>
<reference evidence="1" key="1">
    <citation type="submission" date="2022-10" db="EMBL/GenBank/DDBJ databases">
        <title>Culturing micro-colonial fungi from biological soil crusts in the Mojave desert and describing Neophaeococcomyces mojavensis, and introducing the new genera and species Taxawa tesnikishii.</title>
        <authorList>
            <person name="Kurbessoian T."/>
            <person name="Stajich J.E."/>
        </authorList>
    </citation>
    <scope>NUCLEOTIDE SEQUENCE</scope>
    <source>
        <strain evidence="1">TK_41</strain>
    </source>
</reference>
<dbReference type="EMBL" id="JAPDRK010000003">
    <property type="protein sequence ID" value="KAJ9614046.1"/>
    <property type="molecule type" value="Genomic_DNA"/>
</dbReference>
<protein>
    <submittedName>
        <fullName evidence="1">Uncharacterized protein</fullName>
    </submittedName>
</protein>
<proteinExistence type="predicted"/>
<gene>
    <name evidence="1" type="ORF">H2200_002182</name>
</gene>
<dbReference type="Proteomes" id="UP001172673">
    <property type="component" value="Unassembled WGS sequence"/>
</dbReference>
<name>A0AA39CLW7_9EURO</name>
<evidence type="ECO:0000313" key="1">
    <source>
        <dbReference type="EMBL" id="KAJ9614046.1"/>
    </source>
</evidence>
<accession>A0AA39CLW7</accession>
<organism evidence="1 2">
    <name type="scientific">Cladophialophora chaetospira</name>
    <dbReference type="NCBI Taxonomy" id="386627"/>
    <lineage>
        <taxon>Eukaryota</taxon>
        <taxon>Fungi</taxon>
        <taxon>Dikarya</taxon>
        <taxon>Ascomycota</taxon>
        <taxon>Pezizomycotina</taxon>
        <taxon>Eurotiomycetes</taxon>
        <taxon>Chaetothyriomycetidae</taxon>
        <taxon>Chaetothyriales</taxon>
        <taxon>Herpotrichiellaceae</taxon>
        <taxon>Cladophialophora</taxon>
    </lineage>
</organism>
<evidence type="ECO:0000313" key="2">
    <source>
        <dbReference type="Proteomes" id="UP001172673"/>
    </source>
</evidence>
<dbReference type="AlphaFoldDB" id="A0AA39CLW7"/>